<sequence>MAQHVAQQEGILVFADHDRYDRGLAGQASVHPALVRLPDKTRDVARHAVHDGGVLLQQADRFQRRRGQGRGNAHREHKAGQVIAQVVDDLPASGQVAAAGAQALG</sequence>
<protein>
    <submittedName>
        <fullName evidence="1">Uncharacterized protein</fullName>
    </submittedName>
</protein>
<proteinExistence type="predicted"/>
<dbReference type="AlphaFoldDB" id="A0A645IRV2"/>
<reference evidence="1" key="1">
    <citation type="submission" date="2019-08" db="EMBL/GenBank/DDBJ databases">
        <authorList>
            <person name="Kucharzyk K."/>
            <person name="Murdoch R.W."/>
            <person name="Higgins S."/>
            <person name="Loffler F."/>
        </authorList>
    </citation>
    <scope>NUCLEOTIDE SEQUENCE</scope>
</reference>
<accession>A0A645IRV2</accession>
<evidence type="ECO:0000313" key="1">
    <source>
        <dbReference type="EMBL" id="MPN49943.1"/>
    </source>
</evidence>
<organism evidence="1">
    <name type="scientific">bioreactor metagenome</name>
    <dbReference type="NCBI Taxonomy" id="1076179"/>
    <lineage>
        <taxon>unclassified sequences</taxon>
        <taxon>metagenomes</taxon>
        <taxon>ecological metagenomes</taxon>
    </lineage>
</organism>
<comment type="caution">
    <text evidence="1">The sequence shown here is derived from an EMBL/GenBank/DDBJ whole genome shotgun (WGS) entry which is preliminary data.</text>
</comment>
<gene>
    <name evidence="1" type="ORF">SDC9_197567</name>
</gene>
<name>A0A645IRV2_9ZZZZ</name>
<dbReference type="EMBL" id="VSSQ01113657">
    <property type="protein sequence ID" value="MPN49943.1"/>
    <property type="molecule type" value="Genomic_DNA"/>
</dbReference>